<dbReference type="Pfam" id="PF03372">
    <property type="entry name" value="Exo_endo_phos"/>
    <property type="match status" value="1"/>
</dbReference>
<dbReference type="GO" id="GO:0003677">
    <property type="term" value="F:DNA binding"/>
    <property type="evidence" value="ECO:0007669"/>
    <property type="project" value="InterPro"/>
</dbReference>
<feature type="binding site" evidence="7">
    <location>
        <position position="259"/>
    </location>
    <ligand>
        <name>Mg(2+)</name>
        <dbReference type="ChEBI" id="CHEBI:18420"/>
        <label>1</label>
    </ligand>
</feature>
<dbReference type="InterPro" id="IPR020847">
    <property type="entry name" value="AP_endonuclease_F1_BS"/>
</dbReference>
<name>A0A6L2ZPF3_9ENTR</name>
<dbReference type="Proteomes" id="UP000504714">
    <property type="component" value="Unassembled WGS sequence"/>
</dbReference>
<dbReference type="NCBIfam" id="TIGR00195">
    <property type="entry name" value="exoDNase_III"/>
    <property type="match status" value="1"/>
</dbReference>
<dbReference type="PANTHER" id="PTHR43250">
    <property type="entry name" value="EXODEOXYRIBONUCLEASE III"/>
    <property type="match status" value="1"/>
</dbReference>
<accession>A0A6L2ZPF3</accession>
<keyword evidence="5 7" id="KW-0460">Magnesium</keyword>
<comment type="similarity">
    <text evidence="2">Belongs to the DNA repair enzymes AP/ExoA family.</text>
</comment>
<dbReference type="InterPro" id="IPR036691">
    <property type="entry name" value="Endo/exonu/phosph_ase_sf"/>
</dbReference>
<comment type="cofactor">
    <cofactor evidence="7">
        <name>Mg(2+)</name>
        <dbReference type="ChEBI" id="CHEBI:18420"/>
    </cofactor>
    <cofactor evidence="7">
        <name>Mn(2+)</name>
        <dbReference type="ChEBI" id="CHEBI:29035"/>
    </cofactor>
    <text evidence="7">Probably binds two magnesium or manganese ions per subunit.</text>
</comment>
<dbReference type="GO" id="GO:0006281">
    <property type="term" value="P:DNA repair"/>
    <property type="evidence" value="ECO:0007669"/>
    <property type="project" value="InterPro"/>
</dbReference>
<dbReference type="PANTHER" id="PTHR43250:SF2">
    <property type="entry name" value="EXODEOXYRIBONUCLEASE III"/>
    <property type="match status" value="1"/>
</dbReference>
<dbReference type="PROSITE" id="PS00726">
    <property type="entry name" value="AP_NUCLEASE_F1_1"/>
    <property type="match status" value="1"/>
</dbReference>
<feature type="site" description="Interaction with DNA substrate" evidence="8">
    <location>
        <position position="259"/>
    </location>
</feature>
<dbReference type="PROSITE" id="PS51435">
    <property type="entry name" value="AP_NUCLEASE_F1_4"/>
    <property type="match status" value="1"/>
</dbReference>
<feature type="site" description="Transition state stabilizer" evidence="8">
    <location>
        <position position="153"/>
    </location>
</feature>
<evidence type="ECO:0000256" key="6">
    <source>
        <dbReference type="PIRSR" id="PIRSR604808-1"/>
    </source>
</evidence>
<dbReference type="InterPro" id="IPR037493">
    <property type="entry name" value="ExoIII-like"/>
</dbReference>
<keyword evidence="10" id="KW-0540">Nuclease</keyword>
<feature type="active site" evidence="6">
    <location>
        <position position="109"/>
    </location>
</feature>
<keyword evidence="10" id="KW-0269">Exonuclease</keyword>
<dbReference type="SUPFAM" id="SSF56219">
    <property type="entry name" value="DNase I-like"/>
    <property type="match status" value="1"/>
</dbReference>
<keyword evidence="4" id="KW-0378">Hydrolase</keyword>
<evidence type="ECO:0000256" key="8">
    <source>
        <dbReference type="PIRSR" id="PIRSR604808-3"/>
    </source>
</evidence>
<evidence type="ECO:0000259" key="9">
    <source>
        <dbReference type="Pfam" id="PF03372"/>
    </source>
</evidence>
<comment type="cofactor">
    <cofactor evidence="1">
        <name>Mn(2+)</name>
        <dbReference type="ChEBI" id="CHEBI:29035"/>
    </cofactor>
</comment>
<dbReference type="PROSITE" id="PS00728">
    <property type="entry name" value="AP_NUCLEASE_F1_3"/>
    <property type="match status" value="1"/>
</dbReference>
<feature type="binding site" evidence="7">
    <location>
        <position position="258"/>
    </location>
    <ligand>
        <name>Mg(2+)</name>
        <dbReference type="ChEBI" id="CHEBI:18420"/>
        <label>1</label>
    </ligand>
</feature>
<dbReference type="Gene3D" id="3.60.10.10">
    <property type="entry name" value="Endonuclease/exonuclease/phosphatase"/>
    <property type="match status" value="1"/>
</dbReference>
<feature type="binding site" evidence="7">
    <location>
        <position position="153"/>
    </location>
    <ligand>
        <name>Mg(2+)</name>
        <dbReference type="ChEBI" id="CHEBI:18420"/>
        <label>1</label>
    </ligand>
</feature>
<proteinExistence type="inferred from homology"/>
<evidence type="ECO:0000256" key="7">
    <source>
        <dbReference type="PIRSR" id="PIRSR604808-2"/>
    </source>
</evidence>
<comment type="caution">
    <text evidence="10">The sequence shown here is derived from an EMBL/GenBank/DDBJ whole genome shotgun (WGS) entry which is preliminary data.</text>
</comment>
<dbReference type="AlphaFoldDB" id="A0A6L2ZPF3"/>
<reference evidence="10 11" key="1">
    <citation type="submission" date="2020-06" db="EMBL/GenBank/DDBJ databases">
        <title>The genome sequence of Candidatus Regiella insecticola strain Tut.</title>
        <authorList>
            <person name="Nikoh N."/>
            <person name="Tsuchida T."/>
            <person name="Koga R."/>
            <person name="Oshima K."/>
            <person name="Hattori M."/>
            <person name="Fukatsu T."/>
        </authorList>
    </citation>
    <scope>NUCLEOTIDE SEQUENCE [LARGE SCALE GENOMIC DNA]</scope>
    <source>
        <strain evidence="10 11">Tut</strain>
    </source>
</reference>
<feature type="site" description="Important for catalytic activity" evidence="8">
    <location>
        <position position="229"/>
    </location>
</feature>
<dbReference type="EMBL" id="BLXO01000003">
    <property type="protein sequence ID" value="GFN46141.1"/>
    <property type="molecule type" value="Genomic_DNA"/>
</dbReference>
<feature type="binding site" evidence="7">
    <location>
        <position position="34"/>
    </location>
    <ligand>
        <name>Mg(2+)</name>
        <dbReference type="ChEBI" id="CHEBI:18420"/>
        <label>1</label>
    </ligand>
</feature>
<feature type="binding site" evidence="7">
    <location>
        <position position="151"/>
    </location>
    <ligand>
        <name>Mg(2+)</name>
        <dbReference type="ChEBI" id="CHEBI:18420"/>
        <label>1</label>
    </ligand>
</feature>
<evidence type="ECO:0000313" key="10">
    <source>
        <dbReference type="EMBL" id="GFN46141.1"/>
    </source>
</evidence>
<dbReference type="NCBIfam" id="TIGR00633">
    <property type="entry name" value="xth"/>
    <property type="match status" value="1"/>
</dbReference>
<feature type="binding site" evidence="7">
    <location>
        <position position="7"/>
    </location>
    <ligand>
        <name>Mg(2+)</name>
        <dbReference type="ChEBI" id="CHEBI:18420"/>
        <label>1</label>
    </ligand>
</feature>
<evidence type="ECO:0000256" key="4">
    <source>
        <dbReference type="ARBA" id="ARBA00022801"/>
    </source>
</evidence>
<dbReference type="CDD" id="cd09086">
    <property type="entry name" value="ExoIII-like_AP-endo"/>
    <property type="match status" value="1"/>
</dbReference>
<gene>
    <name evidence="10" type="primary">xthA</name>
    <name evidence="10" type="ORF">RINTU1_15830</name>
</gene>
<dbReference type="GO" id="GO:0008311">
    <property type="term" value="F:double-stranded DNA 3'-5' DNA exonuclease activity"/>
    <property type="evidence" value="ECO:0007669"/>
    <property type="project" value="InterPro"/>
</dbReference>
<evidence type="ECO:0000256" key="3">
    <source>
        <dbReference type="ARBA" id="ARBA00022723"/>
    </source>
</evidence>
<dbReference type="NCBIfam" id="NF008733">
    <property type="entry name" value="PRK11756.1"/>
    <property type="match status" value="1"/>
</dbReference>
<evidence type="ECO:0000256" key="5">
    <source>
        <dbReference type="ARBA" id="ARBA00022842"/>
    </source>
</evidence>
<feature type="active site" description="Proton acceptor" evidence="6">
    <location>
        <position position="259"/>
    </location>
</feature>
<evidence type="ECO:0000256" key="2">
    <source>
        <dbReference type="ARBA" id="ARBA00007092"/>
    </source>
</evidence>
<dbReference type="InterPro" id="IPR004808">
    <property type="entry name" value="AP_endonuc_1"/>
</dbReference>
<dbReference type="GO" id="GO:0046872">
    <property type="term" value="F:metal ion binding"/>
    <property type="evidence" value="ECO:0007669"/>
    <property type="project" value="UniProtKB-KW"/>
</dbReference>
<sequence length="277" mass="31719">MKFVSFNINGLRARFHQLAAIITQHQPDIIGLQETKVHDDMFPLAEISQYGYHIYYHGQKGHYGVALLTKQPPLAVRRGFPTDDADAQRRIIMVDVATPQGNLTVINGYFPQGENRNHPTKFPAKAKFYSDLQHYLEQHFTADDQLLIMGDLNICPTELDIGIGSDNQKRWLRSGKCAFLPEERDWLARLQNWGLIDTFRSKNPECNDQFSWFDYRSRGFDENRGLRIDLLLASAPLASRCIATGIDYQIRGMEKPSDHAPVWSEFMLSGTSYGHSR</sequence>
<dbReference type="GO" id="GO:0004519">
    <property type="term" value="F:endonuclease activity"/>
    <property type="evidence" value="ECO:0007669"/>
    <property type="project" value="InterPro"/>
</dbReference>
<keyword evidence="3 7" id="KW-0479">Metal-binding</keyword>
<evidence type="ECO:0000256" key="1">
    <source>
        <dbReference type="ARBA" id="ARBA00001936"/>
    </source>
</evidence>
<dbReference type="InterPro" id="IPR020848">
    <property type="entry name" value="AP_endonuclease_F1_CS"/>
</dbReference>
<evidence type="ECO:0000313" key="11">
    <source>
        <dbReference type="Proteomes" id="UP000504714"/>
    </source>
</evidence>
<protein>
    <submittedName>
        <fullName evidence="10">Exonuclease III</fullName>
    </submittedName>
</protein>
<feature type="domain" description="Endonuclease/exonuclease/phosphatase" evidence="9">
    <location>
        <begin position="4"/>
        <end position="259"/>
    </location>
</feature>
<feature type="active site" description="Proton donor/acceptor" evidence="6">
    <location>
        <position position="151"/>
    </location>
</feature>
<keyword evidence="7" id="KW-0464">Manganese</keyword>
<dbReference type="RefSeq" id="WP_176487878.1">
    <property type="nucleotide sequence ID" value="NZ_BLXO01000003.1"/>
</dbReference>
<organism evidence="10 11">
    <name type="scientific">Candidatus Regiella insecticola</name>
    <dbReference type="NCBI Taxonomy" id="138073"/>
    <lineage>
        <taxon>Bacteria</taxon>
        <taxon>Pseudomonadati</taxon>
        <taxon>Pseudomonadota</taxon>
        <taxon>Gammaproteobacteria</taxon>
        <taxon>Enterobacterales</taxon>
        <taxon>Enterobacteriaceae</taxon>
        <taxon>aphid secondary symbionts</taxon>
        <taxon>Candidatus Regiella</taxon>
    </lineage>
</organism>
<dbReference type="InterPro" id="IPR005135">
    <property type="entry name" value="Endo/exonuclease/phosphatase"/>
</dbReference>